<keyword evidence="4" id="KW-1185">Reference proteome</keyword>
<dbReference type="RefSeq" id="WP_205723475.1">
    <property type="nucleotide sequence ID" value="NZ_CP070608.1"/>
</dbReference>
<protein>
    <submittedName>
        <fullName evidence="3">DUF4097 family beta strand repeat protein</fullName>
    </submittedName>
</protein>
<evidence type="ECO:0000259" key="2">
    <source>
        <dbReference type="Pfam" id="PF13349"/>
    </source>
</evidence>
<name>A0A975A218_9BACT</name>
<dbReference type="InterPro" id="IPR025164">
    <property type="entry name" value="Toastrack_DUF4097"/>
</dbReference>
<sequence>MKLKLTILAAFVSLGVYAQEKIEKNFTGIENVKLATGSGDCILKKSADKSVKVVLEHYYNSDNYSPTIEQQGSTLVIKEESRGSYSGKSPIWTITIPDNVDVRMNTGSGDMTASDLRASIDMNAGSGDISLKNMGGDLRVNTGSGDLFVDKYDGDLKVNTGSGNMEVNSIKGDVKLNAGSGDISIRGAIGGIYANVGSGDIKADVVEVTDNSGFNSGSGDVEVELSKGPLADLSVNSGSGDAELDFNGNDFTGEVVMKADKKKGRIDAPFSFDTEEEEDKSYGNVTLVKTKKFDNSGIEIKIGTGSGVASISK</sequence>
<dbReference type="EMBL" id="CP070608">
    <property type="protein sequence ID" value="QSE98961.1"/>
    <property type="molecule type" value="Genomic_DNA"/>
</dbReference>
<dbReference type="PANTHER" id="PTHR34094:SF1">
    <property type="entry name" value="PROTEIN FAM185A"/>
    <property type="match status" value="1"/>
</dbReference>
<reference evidence="3" key="1">
    <citation type="submission" date="2021-02" db="EMBL/GenBank/DDBJ databases">
        <title>Fulvivirga sp. S481 isolated from sea water.</title>
        <authorList>
            <person name="Bae S.S."/>
            <person name="Baek K."/>
        </authorList>
    </citation>
    <scope>NUCLEOTIDE SEQUENCE</scope>
    <source>
        <strain evidence="3">S481</strain>
    </source>
</reference>
<evidence type="ECO:0000313" key="3">
    <source>
        <dbReference type="EMBL" id="QSE98961.1"/>
    </source>
</evidence>
<dbReference type="PANTHER" id="PTHR34094">
    <property type="match status" value="1"/>
</dbReference>
<organism evidence="3 4">
    <name type="scientific">Fulvivirga lutea</name>
    <dbReference type="NCBI Taxonomy" id="2810512"/>
    <lineage>
        <taxon>Bacteria</taxon>
        <taxon>Pseudomonadati</taxon>
        <taxon>Bacteroidota</taxon>
        <taxon>Cytophagia</taxon>
        <taxon>Cytophagales</taxon>
        <taxon>Fulvivirgaceae</taxon>
        <taxon>Fulvivirga</taxon>
    </lineage>
</organism>
<keyword evidence="1" id="KW-0732">Signal</keyword>
<feature type="domain" description="DUF4097" evidence="2">
    <location>
        <begin position="30"/>
        <end position="253"/>
    </location>
</feature>
<dbReference type="KEGG" id="fuv:JR347_07720"/>
<dbReference type="Proteomes" id="UP000662783">
    <property type="component" value="Chromosome"/>
</dbReference>
<dbReference type="Pfam" id="PF13349">
    <property type="entry name" value="DUF4097"/>
    <property type="match status" value="1"/>
</dbReference>
<gene>
    <name evidence="3" type="ORF">JR347_07720</name>
</gene>
<dbReference type="AlphaFoldDB" id="A0A975A218"/>
<evidence type="ECO:0000256" key="1">
    <source>
        <dbReference type="SAM" id="SignalP"/>
    </source>
</evidence>
<feature type="chain" id="PRO_5037471139" evidence="1">
    <location>
        <begin position="19"/>
        <end position="313"/>
    </location>
</feature>
<feature type="signal peptide" evidence="1">
    <location>
        <begin position="1"/>
        <end position="18"/>
    </location>
</feature>
<proteinExistence type="predicted"/>
<accession>A0A975A218</accession>
<evidence type="ECO:0000313" key="4">
    <source>
        <dbReference type="Proteomes" id="UP000662783"/>
    </source>
</evidence>